<name>A0ABN9GYX7_9NEOB</name>
<accession>A0ABN9GYX7</accession>
<sequence length="148" mass="16270">MKIEGEDEEDNTFLRDPEHVMENPEMKVTFKEEEIIAEISTEERYVRRTSEGCLISSPTCDAEDEITTHENSGKSTFTSNVGLYDIDRSPDPPKPEEPSSDRSHTVSPDPGLLNPSMPPDPSNSEGCSPEGPCINNPDTHAGLHSAGR</sequence>
<evidence type="ECO:0000313" key="2">
    <source>
        <dbReference type="EMBL" id="CAI9614681.1"/>
    </source>
</evidence>
<feature type="compositionally biased region" description="Basic and acidic residues" evidence="1">
    <location>
        <begin position="12"/>
        <end position="21"/>
    </location>
</feature>
<organism evidence="2 3">
    <name type="scientific">Staurois parvus</name>
    <dbReference type="NCBI Taxonomy" id="386267"/>
    <lineage>
        <taxon>Eukaryota</taxon>
        <taxon>Metazoa</taxon>
        <taxon>Chordata</taxon>
        <taxon>Craniata</taxon>
        <taxon>Vertebrata</taxon>
        <taxon>Euteleostomi</taxon>
        <taxon>Amphibia</taxon>
        <taxon>Batrachia</taxon>
        <taxon>Anura</taxon>
        <taxon>Neobatrachia</taxon>
        <taxon>Ranoidea</taxon>
        <taxon>Ranidae</taxon>
        <taxon>Staurois</taxon>
    </lineage>
</organism>
<feature type="non-terminal residue" evidence="2">
    <location>
        <position position="148"/>
    </location>
</feature>
<dbReference type="EMBL" id="CATNWA010019728">
    <property type="protein sequence ID" value="CAI9614681.1"/>
    <property type="molecule type" value="Genomic_DNA"/>
</dbReference>
<evidence type="ECO:0000313" key="3">
    <source>
        <dbReference type="Proteomes" id="UP001162483"/>
    </source>
</evidence>
<keyword evidence="3" id="KW-1185">Reference proteome</keyword>
<comment type="caution">
    <text evidence="2">The sequence shown here is derived from an EMBL/GenBank/DDBJ whole genome shotgun (WGS) entry which is preliminary data.</text>
</comment>
<gene>
    <name evidence="2" type="ORF">SPARVUS_LOCUS15102669</name>
</gene>
<protein>
    <submittedName>
        <fullName evidence="2">Uncharacterized protein</fullName>
    </submittedName>
</protein>
<feature type="region of interest" description="Disordered" evidence="1">
    <location>
        <begin position="1"/>
        <end position="21"/>
    </location>
</feature>
<feature type="region of interest" description="Disordered" evidence="1">
    <location>
        <begin position="64"/>
        <end position="148"/>
    </location>
</feature>
<proteinExistence type="predicted"/>
<evidence type="ECO:0000256" key="1">
    <source>
        <dbReference type="SAM" id="MobiDB-lite"/>
    </source>
</evidence>
<dbReference type="Proteomes" id="UP001162483">
    <property type="component" value="Unassembled WGS sequence"/>
</dbReference>
<feature type="compositionally biased region" description="Basic and acidic residues" evidence="1">
    <location>
        <begin position="85"/>
        <end position="104"/>
    </location>
</feature>
<feature type="compositionally biased region" description="Acidic residues" evidence="1">
    <location>
        <begin position="1"/>
        <end position="11"/>
    </location>
</feature>
<reference evidence="2" key="1">
    <citation type="submission" date="2023-05" db="EMBL/GenBank/DDBJ databases">
        <authorList>
            <person name="Stuckert A."/>
        </authorList>
    </citation>
    <scope>NUCLEOTIDE SEQUENCE</scope>
</reference>